<evidence type="ECO:0000256" key="4">
    <source>
        <dbReference type="ARBA" id="ARBA00022737"/>
    </source>
</evidence>
<gene>
    <name evidence="8" type="ORF">PFISCL1PPCAC_23986</name>
</gene>
<feature type="domain" description="Chitin-binding type-2" evidence="7">
    <location>
        <begin position="427"/>
        <end position="483"/>
    </location>
</feature>
<feature type="non-terminal residue" evidence="8">
    <location>
        <position position="1"/>
    </location>
</feature>
<dbReference type="Pfam" id="PF01607">
    <property type="entry name" value="CBM_14"/>
    <property type="match status" value="8"/>
</dbReference>
<organism evidence="8 9">
    <name type="scientific">Pristionchus fissidentatus</name>
    <dbReference type="NCBI Taxonomy" id="1538716"/>
    <lineage>
        <taxon>Eukaryota</taxon>
        <taxon>Metazoa</taxon>
        <taxon>Ecdysozoa</taxon>
        <taxon>Nematoda</taxon>
        <taxon>Chromadorea</taxon>
        <taxon>Rhabditida</taxon>
        <taxon>Rhabditina</taxon>
        <taxon>Diplogasteromorpha</taxon>
        <taxon>Diplogasteroidea</taxon>
        <taxon>Neodiplogasteridae</taxon>
        <taxon>Pristionchus</taxon>
    </lineage>
</organism>
<dbReference type="SMART" id="SM00494">
    <property type="entry name" value="ChtBD2"/>
    <property type="match status" value="8"/>
</dbReference>
<evidence type="ECO:0000256" key="6">
    <source>
        <dbReference type="ARBA" id="ARBA00023180"/>
    </source>
</evidence>
<dbReference type="PANTHER" id="PTHR23301:SF0">
    <property type="entry name" value="CHITIN-BINDING TYPE-2 DOMAIN-CONTAINING PROTEIN-RELATED"/>
    <property type="match status" value="1"/>
</dbReference>
<proteinExistence type="predicted"/>
<evidence type="ECO:0000256" key="3">
    <source>
        <dbReference type="ARBA" id="ARBA00022729"/>
    </source>
</evidence>
<feature type="domain" description="Chitin-binding type-2" evidence="7">
    <location>
        <begin position="166"/>
        <end position="222"/>
    </location>
</feature>
<feature type="domain" description="Chitin-binding type-2" evidence="7">
    <location>
        <begin position="530"/>
        <end position="586"/>
    </location>
</feature>
<keyword evidence="4" id="KW-0677">Repeat</keyword>
<feature type="domain" description="Chitin-binding type-2" evidence="7">
    <location>
        <begin position="339"/>
        <end position="395"/>
    </location>
</feature>
<dbReference type="SUPFAM" id="SSF57184">
    <property type="entry name" value="Growth factor receptor domain"/>
    <property type="match status" value="1"/>
</dbReference>
<dbReference type="Gene3D" id="3.20.20.80">
    <property type="entry name" value="Glycosidases"/>
    <property type="match status" value="8"/>
</dbReference>
<accession>A0AAV5WKT0</accession>
<feature type="domain" description="Chitin-binding type-2" evidence="7">
    <location>
        <begin position="12"/>
        <end position="68"/>
    </location>
</feature>
<dbReference type="InterPro" id="IPR051940">
    <property type="entry name" value="Chitin_bind-dev_reg"/>
</dbReference>
<keyword evidence="5" id="KW-1015">Disulfide bond</keyword>
<evidence type="ECO:0000259" key="7">
    <source>
        <dbReference type="PROSITE" id="PS50940"/>
    </source>
</evidence>
<sequence length="677" mass="72536">ISLQDMPIPPVDKFCSGKVDGFYGHGCETFFYSCQNGFSYKMTCPTGLYYDVDHKMCDRKEEIIACGAAPATKAPVPKAADVPVVPVENFCAGKTDGFYAEGCMSFFYSCQSGATYKMTCPSGLYYDIAKKTCELKEEIAACGAAPPATQAPAPIKAADVPVVLVENFCAGKIDGFYGAACQNFFYSCQTESTYKMTCTEGLFFDIESKQCDYRENIVACGGKKIEVIAPTASPALDRPVSTENFCFGKIDGFYGVGCSSFFYSCQEGSTYKMSCPAGLYYDITRKACDRKDEIAVCGAQTVPVIPLAPVLPPVTPAPVTAAPVAPSRDLPVTPLITPENFCGAKVDGFYGNGCASHFFSCQNGNTYKMNCPAGLFYDDSSKACDRRGEIVACGGARPQSPVVPSVPYTAPVAPSRDVPVAPLVPQENFCGGKADGFYGHGCSNYFFSCQNGATHKMMCPSGLFYDAPAKSCDRREEIAECVRSQTPVAPVAPVAPIAAAPSSSYSRVPLVQPATAAPVRDIPVAPVDDATFCFGKVDGVYSNGCEAFFFNCQNGETYKMACPSGLFYDDSTRQCDRRENIVACGGVSQPVISPITSLPVRDVPTVIPVTPVPVKHSEKFCTGKADGEHSAGCNNFYYSCQNEYTYKMACPAGLFYDASNKRCDMRENIVTCGGNPT</sequence>
<feature type="domain" description="Chitin-binding type-2" evidence="7">
    <location>
        <begin position="88"/>
        <end position="144"/>
    </location>
</feature>
<keyword evidence="9" id="KW-1185">Reference proteome</keyword>
<keyword evidence="6" id="KW-0325">Glycoprotein</keyword>
<keyword evidence="3" id="KW-0732">Signal</keyword>
<dbReference type="InterPro" id="IPR036508">
    <property type="entry name" value="Chitin-bd_dom_sf"/>
</dbReference>
<dbReference type="GO" id="GO:0005576">
    <property type="term" value="C:extracellular region"/>
    <property type="evidence" value="ECO:0007669"/>
    <property type="project" value="InterPro"/>
</dbReference>
<keyword evidence="1" id="KW-0217">Developmental protein</keyword>
<evidence type="ECO:0000313" key="8">
    <source>
        <dbReference type="EMBL" id="GMT32689.1"/>
    </source>
</evidence>
<dbReference type="AlphaFoldDB" id="A0AAV5WKT0"/>
<name>A0AAV5WKT0_9BILA</name>
<dbReference type="EMBL" id="BTSY01000006">
    <property type="protein sequence ID" value="GMT32689.1"/>
    <property type="molecule type" value="Genomic_DNA"/>
</dbReference>
<evidence type="ECO:0000256" key="1">
    <source>
        <dbReference type="ARBA" id="ARBA00022473"/>
    </source>
</evidence>
<dbReference type="PANTHER" id="PTHR23301">
    <property type="entry name" value="CHITIN BINDING PERITROPHIN-A"/>
    <property type="match status" value="1"/>
</dbReference>
<dbReference type="GO" id="GO:0008061">
    <property type="term" value="F:chitin binding"/>
    <property type="evidence" value="ECO:0007669"/>
    <property type="project" value="UniProtKB-KW"/>
</dbReference>
<evidence type="ECO:0000313" key="9">
    <source>
        <dbReference type="Proteomes" id="UP001432322"/>
    </source>
</evidence>
<dbReference type="SUPFAM" id="SSF57625">
    <property type="entry name" value="Invertebrate chitin-binding proteins"/>
    <property type="match status" value="5"/>
</dbReference>
<feature type="domain" description="Chitin-binding type-2" evidence="7">
    <location>
        <begin position="618"/>
        <end position="674"/>
    </location>
</feature>
<protein>
    <recommendedName>
        <fullName evidence="7">Chitin-binding type-2 domain-containing protein</fullName>
    </recommendedName>
</protein>
<reference evidence="8" key="1">
    <citation type="submission" date="2023-10" db="EMBL/GenBank/DDBJ databases">
        <title>Genome assembly of Pristionchus species.</title>
        <authorList>
            <person name="Yoshida K."/>
            <person name="Sommer R.J."/>
        </authorList>
    </citation>
    <scope>NUCLEOTIDE SEQUENCE</scope>
    <source>
        <strain evidence="8">RS5133</strain>
    </source>
</reference>
<evidence type="ECO:0000256" key="5">
    <source>
        <dbReference type="ARBA" id="ARBA00023157"/>
    </source>
</evidence>
<keyword evidence="2" id="KW-0147">Chitin-binding</keyword>
<dbReference type="Proteomes" id="UP001432322">
    <property type="component" value="Unassembled WGS sequence"/>
</dbReference>
<comment type="caution">
    <text evidence="8">The sequence shown here is derived from an EMBL/GenBank/DDBJ whole genome shotgun (WGS) entry which is preliminary data.</text>
</comment>
<dbReference type="PROSITE" id="PS50940">
    <property type="entry name" value="CHIT_BIND_II"/>
    <property type="match status" value="8"/>
</dbReference>
<dbReference type="InterPro" id="IPR002557">
    <property type="entry name" value="Chitin-bd_dom"/>
</dbReference>
<evidence type="ECO:0000256" key="2">
    <source>
        <dbReference type="ARBA" id="ARBA00022669"/>
    </source>
</evidence>
<feature type="non-terminal residue" evidence="8">
    <location>
        <position position="677"/>
    </location>
</feature>
<feature type="domain" description="Chitin-binding type-2" evidence="7">
    <location>
        <begin position="243"/>
        <end position="299"/>
    </location>
</feature>
<dbReference type="InterPro" id="IPR009030">
    <property type="entry name" value="Growth_fac_rcpt_cys_sf"/>
</dbReference>